<evidence type="ECO:0000256" key="7">
    <source>
        <dbReference type="ARBA" id="ARBA00023136"/>
    </source>
</evidence>
<keyword evidence="6" id="KW-1133">Transmembrane helix</keyword>
<keyword evidence="5" id="KW-0769">Symport</keyword>
<evidence type="ECO:0000313" key="9">
    <source>
        <dbReference type="Proteomes" id="UP000436088"/>
    </source>
</evidence>
<sequence>MSFAISKLDKENHHRRLHCHRHPVPLGSLAVSSNPIRCRPSAFPTHGRLSFGPAVQSPASLFNPSWVTTVTVSPSVDSLEKPTKLKVVAIFVVGFWILDVANNMLKSPFRALLADLSANDHKKMRTANGWFSFFMAVGNAIAR</sequence>
<organism evidence="8 9">
    <name type="scientific">Hibiscus syriacus</name>
    <name type="common">Rose of Sharon</name>
    <dbReference type="NCBI Taxonomy" id="106335"/>
    <lineage>
        <taxon>Eukaryota</taxon>
        <taxon>Viridiplantae</taxon>
        <taxon>Streptophyta</taxon>
        <taxon>Embryophyta</taxon>
        <taxon>Tracheophyta</taxon>
        <taxon>Spermatophyta</taxon>
        <taxon>Magnoliopsida</taxon>
        <taxon>eudicotyledons</taxon>
        <taxon>Gunneridae</taxon>
        <taxon>Pentapetalae</taxon>
        <taxon>rosids</taxon>
        <taxon>malvids</taxon>
        <taxon>Malvales</taxon>
        <taxon>Malvaceae</taxon>
        <taxon>Malvoideae</taxon>
        <taxon>Hibiscus</taxon>
    </lineage>
</organism>
<keyword evidence="7" id="KW-0472">Membrane</keyword>
<dbReference type="Proteomes" id="UP000436088">
    <property type="component" value="Unassembled WGS sequence"/>
</dbReference>
<evidence type="ECO:0000256" key="6">
    <source>
        <dbReference type="ARBA" id="ARBA00022989"/>
    </source>
</evidence>
<keyword evidence="2" id="KW-0813">Transport</keyword>
<gene>
    <name evidence="8" type="ORF">F3Y22_tig00111582pilonHSYRG00125</name>
</gene>
<comment type="subcellular location">
    <subcellularLocation>
        <location evidence="1">Membrane</location>
        <topology evidence="1">Multi-pass membrane protein</topology>
    </subcellularLocation>
</comment>
<dbReference type="GO" id="GO:0005886">
    <property type="term" value="C:plasma membrane"/>
    <property type="evidence" value="ECO:0007669"/>
    <property type="project" value="TreeGrafter"/>
</dbReference>
<name>A0A6A2Y5Y5_HIBSY</name>
<protein>
    <submittedName>
        <fullName evidence="8">Uncharacterized protein</fullName>
    </submittedName>
</protein>
<evidence type="ECO:0000256" key="5">
    <source>
        <dbReference type="ARBA" id="ARBA00022847"/>
    </source>
</evidence>
<keyword evidence="9" id="KW-1185">Reference proteome</keyword>
<evidence type="ECO:0000256" key="4">
    <source>
        <dbReference type="ARBA" id="ARBA00022692"/>
    </source>
</evidence>
<comment type="caution">
    <text evidence="8">The sequence shown here is derived from an EMBL/GenBank/DDBJ whole genome shotgun (WGS) entry which is preliminary data.</text>
</comment>
<keyword evidence="3" id="KW-0762">Sugar transport</keyword>
<evidence type="ECO:0000256" key="3">
    <source>
        <dbReference type="ARBA" id="ARBA00022597"/>
    </source>
</evidence>
<evidence type="ECO:0000256" key="1">
    <source>
        <dbReference type="ARBA" id="ARBA00004141"/>
    </source>
</evidence>
<dbReference type="GO" id="GO:0008506">
    <property type="term" value="F:sucrose:proton symporter activity"/>
    <property type="evidence" value="ECO:0007669"/>
    <property type="project" value="TreeGrafter"/>
</dbReference>
<accession>A0A6A2Y5Y5</accession>
<dbReference type="PANTHER" id="PTHR19432">
    <property type="entry name" value="SUGAR TRANSPORTER"/>
    <property type="match status" value="1"/>
</dbReference>
<dbReference type="GO" id="GO:0005773">
    <property type="term" value="C:vacuole"/>
    <property type="evidence" value="ECO:0007669"/>
    <property type="project" value="TreeGrafter"/>
</dbReference>
<dbReference type="AlphaFoldDB" id="A0A6A2Y5Y5"/>
<evidence type="ECO:0000313" key="8">
    <source>
        <dbReference type="EMBL" id="KAE8676625.1"/>
    </source>
</evidence>
<keyword evidence="4" id="KW-0812">Transmembrane</keyword>
<dbReference type="EMBL" id="VEPZ02001375">
    <property type="protein sequence ID" value="KAE8676625.1"/>
    <property type="molecule type" value="Genomic_DNA"/>
</dbReference>
<proteinExistence type="predicted"/>
<dbReference type="PANTHER" id="PTHR19432:SF68">
    <property type="entry name" value="SUCROSE TRANSPORT PROTEIN SUC8-LIKE"/>
    <property type="match status" value="1"/>
</dbReference>
<evidence type="ECO:0000256" key="2">
    <source>
        <dbReference type="ARBA" id="ARBA00022448"/>
    </source>
</evidence>
<reference evidence="8" key="1">
    <citation type="submission" date="2019-09" db="EMBL/GenBank/DDBJ databases">
        <title>Draft genome information of white flower Hibiscus syriacus.</title>
        <authorList>
            <person name="Kim Y.-M."/>
        </authorList>
    </citation>
    <scope>NUCLEOTIDE SEQUENCE [LARGE SCALE GENOMIC DNA]</scope>
    <source>
        <strain evidence="8">YM2019G1</strain>
    </source>
</reference>